<keyword evidence="4 5" id="KW-0505">Motor protein</keyword>
<reference evidence="9" key="1">
    <citation type="submission" date="2023-08" db="EMBL/GenBank/DDBJ databases">
        <title>Reference Genome Resource for the Citrus Pathogen Phytophthora citrophthora.</title>
        <authorList>
            <person name="Moller H."/>
            <person name="Coetzee B."/>
            <person name="Rose L.J."/>
            <person name="Van Niekerk J.M."/>
        </authorList>
    </citation>
    <scope>NUCLEOTIDE SEQUENCE</scope>
    <source>
        <strain evidence="9">STE-U-9442</strain>
    </source>
</reference>
<dbReference type="InterPro" id="IPR027417">
    <property type="entry name" value="P-loop_NTPase"/>
</dbReference>
<proteinExistence type="inferred from homology"/>
<feature type="binding site" evidence="5">
    <location>
        <begin position="102"/>
        <end position="109"/>
    </location>
    <ligand>
        <name>ATP</name>
        <dbReference type="ChEBI" id="CHEBI:30616"/>
    </ligand>
</feature>
<keyword evidence="2 5" id="KW-0067">ATP-binding</keyword>
<dbReference type="InterPro" id="IPR036961">
    <property type="entry name" value="Kinesin_motor_dom_sf"/>
</dbReference>
<feature type="coiled-coil region" evidence="6">
    <location>
        <begin position="370"/>
        <end position="416"/>
    </location>
</feature>
<feature type="coiled-coil region" evidence="6">
    <location>
        <begin position="566"/>
        <end position="671"/>
    </location>
</feature>
<dbReference type="PANTHER" id="PTHR47968:SF75">
    <property type="entry name" value="CENTROMERE-ASSOCIATED PROTEIN E"/>
    <property type="match status" value="1"/>
</dbReference>
<feature type="region of interest" description="Disordered" evidence="7">
    <location>
        <begin position="434"/>
        <end position="453"/>
    </location>
</feature>
<keyword evidence="10" id="KW-1185">Reference proteome</keyword>
<evidence type="ECO:0000256" key="6">
    <source>
        <dbReference type="SAM" id="Coils"/>
    </source>
</evidence>
<feature type="domain" description="Kinesin motor" evidence="8">
    <location>
        <begin position="13"/>
        <end position="361"/>
    </location>
</feature>
<feature type="region of interest" description="Disordered" evidence="7">
    <location>
        <begin position="958"/>
        <end position="989"/>
    </location>
</feature>
<feature type="compositionally biased region" description="Basic residues" evidence="7">
    <location>
        <begin position="436"/>
        <end position="445"/>
    </location>
</feature>
<evidence type="ECO:0000256" key="5">
    <source>
        <dbReference type="PROSITE-ProRule" id="PRU00283"/>
    </source>
</evidence>
<dbReference type="PANTHER" id="PTHR47968">
    <property type="entry name" value="CENTROMERE PROTEIN E"/>
    <property type="match status" value="1"/>
</dbReference>
<dbReference type="SUPFAM" id="SSF52540">
    <property type="entry name" value="P-loop containing nucleoside triphosphate hydrolases"/>
    <property type="match status" value="1"/>
</dbReference>
<dbReference type="InterPro" id="IPR001752">
    <property type="entry name" value="Kinesin_motor_dom"/>
</dbReference>
<dbReference type="InterPro" id="IPR027640">
    <property type="entry name" value="Kinesin-like_fam"/>
</dbReference>
<organism evidence="9 10">
    <name type="scientific">Phytophthora citrophthora</name>
    <dbReference type="NCBI Taxonomy" id="4793"/>
    <lineage>
        <taxon>Eukaryota</taxon>
        <taxon>Sar</taxon>
        <taxon>Stramenopiles</taxon>
        <taxon>Oomycota</taxon>
        <taxon>Peronosporomycetes</taxon>
        <taxon>Peronosporales</taxon>
        <taxon>Peronosporaceae</taxon>
        <taxon>Phytophthora</taxon>
    </lineage>
</organism>
<feature type="compositionally biased region" description="Basic and acidic residues" evidence="7">
    <location>
        <begin position="1826"/>
        <end position="1835"/>
    </location>
</feature>
<dbReference type="Proteomes" id="UP001259832">
    <property type="component" value="Unassembled WGS sequence"/>
</dbReference>
<gene>
    <name evidence="9" type="ORF">P3T76_012667</name>
</gene>
<keyword evidence="3 6" id="KW-0175">Coiled coil</keyword>
<feature type="coiled-coil region" evidence="6">
    <location>
        <begin position="996"/>
        <end position="1161"/>
    </location>
</feature>
<comment type="caution">
    <text evidence="9">The sequence shown here is derived from an EMBL/GenBank/DDBJ whole genome shotgun (WGS) entry which is preliminary data.</text>
</comment>
<feature type="coiled-coil region" evidence="6">
    <location>
        <begin position="1322"/>
        <end position="1741"/>
    </location>
</feature>
<evidence type="ECO:0000256" key="2">
    <source>
        <dbReference type="ARBA" id="ARBA00022840"/>
    </source>
</evidence>
<evidence type="ECO:0000256" key="1">
    <source>
        <dbReference type="ARBA" id="ARBA00022741"/>
    </source>
</evidence>
<dbReference type="Pfam" id="PF00225">
    <property type="entry name" value="Kinesin"/>
    <property type="match status" value="1"/>
</dbReference>
<dbReference type="GO" id="GO:0007018">
    <property type="term" value="P:microtubule-based movement"/>
    <property type="evidence" value="ECO:0007669"/>
    <property type="project" value="InterPro"/>
</dbReference>
<dbReference type="SMART" id="SM00129">
    <property type="entry name" value="KISc"/>
    <property type="match status" value="1"/>
</dbReference>
<dbReference type="FunFam" id="3.40.850.10:FF:000193">
    <property type="entry name" value="Kinesin-like protein"/>
    <property type="match status" value="1"/>
</dbReference>
<accession>A0AAD9G4V7</accession>
<protein>
    <submittedName>
        <fullName evidence="9">Kinesin-related protein 4</fullName>
    </submittedName>
</protein>
<feature type="coiled-coil region" evidence="6">
    <location>
        <begin position="834"/>
        <end position="868"/>
    </location>
</feature>
<evidence type="ECO:0000256" key="4">
    <source>
        <dbReference type="ARBA" id="ARBA00023175"/>
    </source>
</evidence>
<dbReference type="GO" id="GO:0003777">
    <property type="term" value="F:microtubule motor activity"/>
    <property type="evidence" value="ECO:0007669"/>
    <property type="project" value="InterPro"/>
</dbReference>
<keyword evidence="1 5" id="KW-0547">Nucleotide-binding</keyword>
<dbReference type="GO" id="GO:0005524">
    <property type="term" value="F:ATP binding"/>
    <property type="evidence" value="ECO:0007669"/>
    <property type="project" value="UniProtKB-UniRule"/>
</dbReference>
<comment type="similarity">
    <text evidence="5">Belongs to the TRAFAC class myosin-kinesin ATPase superfamily. Kinesin family.</text>
</comment>
<dbReference type="Gene3D" id="3.40.850.10">
    <property type="entry name" value="Kinesin motor domain"/>
    <property type="match status" value="1"/>
</dbReference>
<dbReference type="InterPro" id="IPR019821">
    <property type="entry name" value="Kinesin_motor_CS"/>
</dbReference>
<feature type="coiled-coil region" evidence="6">
    <location>
        <begin position="753"/>
        <end position="801"/>
    </location>
</feature>
<evidence type="ECO:0000256" key="7">
    <source>
        <dbReference type="SAM" id="MobiDB-lite"/>
    </source>
</evidence>
<evidence type="ECO:0000313" key="10">
    <source>
        <dbReference type="Proteomes" id="UP001259832"/>
    </source>
</evidence>
<feature type="coiled-coil region" evidence="6">
    <location>
        <begin position="1197"/>
        <end position="1296"/>
    </location>
</feature>
<evidence type="ECO:0000256" key="3">
    <source>
        <dbReference type="ARBA" id="ARBA00023054"/>
    </source>
</evidence>
<evidence type="ECO:0000259" key="8">
    <source>
        <dbReference type="PROSITE" id="PS50067"/>
    </source>
</evidence>
<feature type="compositionally biased region" description="Basic and acidic residues" evidence="7">
    <location>
        <begin position="889"/>
        <end position="912"/>
    </location>
</feature>
<evidence type="ECO:0000313" key="9">
    <source>
        <dbReference type="EMBL" id="KAK1931735.1"/>
    </source>
</evidence>
<sequence length="1835" mass="205584">MSSDASAPAEAENIAVCIRVRPLNERETRANDQAALTCVPALNVVSLTDPETGAPLTGKGNVFQYDQIFDASSDSHVIYERVARRIVRSTLGGINGTIFAYGQTSSGKTYTMQGDGGMPFEPEAESARPGILQLAVEDIFQYIESCADRDFLLRVSFLEIYNEVVKDLLNPSEKGANLKLREDPRKGVYVECKEEIITNYEDIVTLLQTGNQNRTVGQTAMNDKSSRSHSVFRIVIESKQKADSRRLSEEDVNGAVLVASLNLVDLAGSESLRHTGAEGIRQREAGNINKSLLTLARVINSLASSGGGQNAPFRDSKLTRLLQTSLGGNTRTLIVCCVTPSDRFIEETKSTLQFAARAKDIQTSATVNEVLDDQTQLRRLKREVHELKKLVNSEALNALKAENEALISEKNHNKTEMARLMGLILSGSTEKATVVGKKRKQRGKHMRETWGPGDFPTNIKTLVNPLKRRSLAKENVDPQVLYRVYEDIDRSAASEVEFDPSVNKLKPSEVEGNNKNVLDLFSAVFRAHRDDNCKESVEAIANEKMASLEDIDRARARDVLADISRLMNVDMELRSALDENSTLRQEVEDLRSNLSHSDDKPASCDYSGEASVEELMADLLATKEALAEEKKRYQDLEMEKTNSQRMAAEELDSLHSQLEALRIESNESRQRFNKERHQLETTLNALQSGFAPSDIHESVGLQTRKGGLESLPEEVKTPLTVAECEAEANPVEQQEEAKPTESTPSQTERDGVVEQLAGQLQEIMQELAQLRSSQEKTEMEKEELQVEADRISEELDASQRQGYEMSETLVEKEHIAKVLQAQLDAKLMTISQMTTKHSAEVETLQQNIQDLSTEKEQLTVKIQELSVTGNTTADNRDSASTECINTTRSSDEQHDREMETQGLRPEVERLTEKLTAVELELTETKERLQTSLATTPEESSDHSDLKAAFDKLKADFDDLQQKSNTSSDTSEKKLEEMSSSDDQNADASDRSLQELYDALTKDFERITSELENVSRERDDCLEELRALESQLMEVSEEKMKLAIAADEQEIRLREVETSASSSLETVASLQVQLEEVQSAKAALETTNTELEQNFEKAQSALTSLQAERVDQTNPGIQGEGGNSSTEMEQLQQRLELESKQRERFQLDVQSYEEAMSVLRKDAKDSSARIADLVEKTKMLETDLDGAVRTQEQKDKTIANLEGALTRSAEEIQEMRIQSKQRLVAAEGKEVALEEKIAALEQQLGVPSTGMNWSMQSDGQTEVIELREKQTELQAQVTTLENQLADSQQELQTQDEAWNKKQAVAEKEFARLTAEQKHLHEQLSLLQNDIETSQDQMKTQAEELVKSKHSYSELLDEKKAVERELEEVTATLEEKQQELMGQVDSLSEQFRESQNDLEQVQQSGGDEIRRLRAEIEEANTEIEALKQSAQARNEELDTLLGEQQASLQAKCDQLEGEKQHLQDKYAALEAQHAEVEEQLQDEIRELSQKYATSQAHQATYQTRLKEMEAQLEATENDVTQVRKEMRDLAESLKTSQMEAVQHHNALVEAQLAKDAMDKLVEKQKARIEKLEKVKMTHKTLDLFHTLKKNRHDLQVKVQELQEKLADAAQAVDQAQESHEDKERRLVERKDEELKVLKENVDKLTEALNVEKHHVTDLKAEMRATLNDEREKAEHEIQEMQALVKEKMQLVETLESQVASVNDAMAKLQEQKSKNVSYLEKEILELHVENRELKKRLEKASSLPVRDDVMGDTGAYDTSAAAAVKALGGDVVGAADESQVSVVVSEAEAAADTPSEQQETGAAKAGGFLLSTTELDAIAAESQEEPTELERPECSQQ</sequence>
<dbReference type="PRINTS" id="PR00380">
    <property type="entry name" value="KINESINHEAVY"/>
</dbReference>
<dbReference type="GO" id="GO:0008017">
    <property type="term" value="F:microtubule binding"/>
    <property type="evidence" value="ECO:0007669"/>
    <property type="project" value="InterPro"/>
</dbReference>
<dbReference type="Gene3D" id="1.10.287.1490">
    <property type="match status" value="2"/>
</dbReference>
<feature type="region of interest" description="Disordered" evidence="7">
    <location>
        <begin position="871"/>
        <end position="944"/>
    </location>
</feature>
<dbReference type="PROSITE" id="PS00411">
    <property type="entry name" value="KINESIN_MOTOR_1"/>
    <property type="match status" value="1"/>
</dbReference>
<feature type="region of interest" description="Disordered" evidence="7">
    <location>
        <begin position="727"/>
        <end position="750"/>
    </location>
</feature>
<dbReference type="EMBL" id="JASMQC010000032">
    <property type="protein sequence ID" value="KAK1931735.1"/>
    <property type="molecule type" value="Genomic_DNA"/>
</dbReference>
<dbReference type="PROSITE" id="PS50067">
    <property type="entry name" value="KINESIN_MOTOR_2"/>
    <property type="match status" value="1"/>
</dbReference>
<feature type="region of interest" description="Disordered" evidence="7">
    <location>
        <begin position="1782"/>
        <end position="1835"/>
    </location>
</feature>
<name>A0AAD9G4V7_9STRA</name>